<sequence length="772" mass="87536">MDNNNNTATADTDTAPAVIDATEAAPNTPKPSTSVRLNFARFVPSRSNMDTSGEESIAKMTKEDGVAETGSGRLLEETVIAAETTAAATRDEEEEEIVNQVDNKENRNNGAVSPVPRPVVDGFSPSSSSSFSVYTSTYPPSNNTLDLLLDLETDPATQDSPAEEQAAWFNTPGSSFPMLSSSIHPINSKDKGKQRADLAKDVHRRRLEKDAAQRHSDSRDFVSQQLSSIQIASPSPLPRTSISHTDQQPLSKTEVGLDNNQDCSDQGFLNGKQPVQDPVGSSQRDATDFDSNQYHATRTDLLAETIHALGTRLDFEPIIDRHTALRDIALHLLTLEPHARWDRIRLLDLKRQGITRIVNLDTLLPNLHTLDISNNAIYHISRLPLSLHTLKAKSNKLTDIDSLQTLSNLQYLDICNNAITSFEGINHLHHLRTLHAESNKLTSCSPFRDMNSLIHLNLRSNALRKLCFRDSLETLDVAFNRLDGLDSIEGLLNLRQLNMEHNDIKWIEIARPAKMLKVLRLCYNRLKAFDGSFFPDLRTLYLDDNQLLRIIGLSCIPRLSSFSMRDQGGQKVEINMRYLRGTRKVYMSGTCLKRLDAIQDFFSLEYLELCSIQLESLPHDFSRQVPNLAVLYLSTNYLKDIRPLRKLRHLQKLVLLDNRIDSMDNIIEAVKPMTRLHYLDLRDKQNVSSHVHVLTPRRHHALPRCRTRRHMDGARYRVLPESDSRMERAARALPCHSNRMLSKAACSRWYAHLHRRKRECRRYCRSFQAAAE</sequence>
<dbReference type="OrthoDB" id="7451790at2759"/>
<evidence type="ECO:0000256" key="3">
    <source>
        <dbReference type="SAM" id="MobiDB-lite"/>
    </source>
</evidence>
<evidence type="ECO:0000313" key="4">
    <source>
        <dbReference type="EMBL" id="ORY96313.1"/>
    </source>
</evidence>
<dbReference type="STRING" id="13706.A0A1X2HBZ3"/>
<dbReference type="Pfam" id="PF13855">
    <property type="entry name" value="LRR_8"/>
    <property type="match status" value="1"/>
</dbReference>
<keyword evidence="5" id="KW-1185">Reference proteome</keyword>
<feature type="compositionally biased region" description="Low complexity" evidence="3">
    <location>
        <begin position="1"/>
        <end position="22"/>
    </location>
</feature>
<feature type="region of interest" description="Disordered" evidence="3">
    <location>
        <begin position="232"/>
        <end position="292"/>
    </location>
</feature>
<evidence type="ECO:0000256" key="1">
    <source>
        <dbReference type="ARBA" id="ARBA00022614"/>
    </source>
</evidence>
<keyword evidence="2" id="KW-0677">Repeat</keyword>
<dbReference type="AlphaFoldDB" id="A0A1X2HBZ3"/>
<dbReference type="Gene3D" id="3.80.10.10">
    <property type="entry name" value="Ribonuclease Inhibitor"/>
    <property type="match status" value="4"/>
</dbReference>
<dbReference type="GO" id="GO:0031028">
    <property type="term" value="P:septation initiation signaling"/>
    <property type="evidence" value="ECO:0007669"/>
    <property type="project" value="TreeGrafter"/>
</dbReference>
<evidence type="ECO:0000313" key="5">
    <source>
        <dbReference type="Proteomes" id="UP000242180"/>
    </source>
</evidence>
<reference evidence="4 5" key="1">
    <citation type="submission" date="2016-07" db="EMBL/GenBank/DDBJ databases">
        <title>Pervasive Adenine N6-methylation of Active Genes in Fungi.</title>
        <authorList>
            <consortium name="DOE Joint Genome Institute"/>
            <person name="Mondo S.J."/>
            <person name="Dannebaum R.O."/>
            <person name="Kuo R.C."/>
            <person name="Labutti K."/>
            <person name="Haridas S."/>
            <person name="Kuo A."/>
            <person name="Salamov A."/>
            <person name="Ahrendt S.R."/>
            <person name="Lipzen A."/>
            <person name="Sullivan W."/>
            <person name="Andreopoulos W.B."/>
            <person name="Clum A."/>
            <person name="Lindquist E."/>
            <person name="Daum C."/>
            <person name="Ramamoorthy G.K."/>
            <person name="Gryganskyi A."/>
            <person name="Culley D."/>
            <person name="Magnuson J.K."/>
            <person name="James T.Y."/>
            <person name="O'Malley M.A."/>
            <person name="Stajich J.E."/>
            <person name="Spatafora J.W."/>
            <person name="Visel A."/>
            <person name="Grigoriev I.V."/>
        </authorList>
    </citation>
    <scope>NUCLEOTIDE SEQUENCE [LARGE SCALE GENOMIC DNA]</scope>
    <source>
        <strain evidence="4 5">NRRL 2496</strain>
    </source>
</reference>
<dbReference type="SUPFAM" id="SSF52058">
    <property type="entry name" value="L domain-like"/>
    <property type="match status" value="2"/>
</dbReference>
<dbReference type="Proteomes" id="UP000242180">
    <property type="component" value="Unassembled WGS sequence"/>
</dbReference>
<dbReference type="GO" id="GO:1902412">
    <property type="term" value="P:regulation of mitotic cytokinesis"/>
    <property type="evidence" value="ECO:0007669"/>
    <property type="project" value="TreeGrafter"/>
</dbReference>
<dbReference type="SMART" id="SM00365">
    <property type="entry name" value="LRR_SD22"/>
    <property type="match status" value="6"/>
</dbReference>
<dbReference type="PANTHER" id="PTHR47566:SF1">
    <property type="entry name" value="PROTEIN NUD1"/>
    <property type="match status" value="1"/>
</dbReference>
<dbReference type="GO" id="GO:0061499">
    <property type="term" value="C:outer plaque of mitotic spindle pole body"/>
    <property type="evidence" value="ECO:0007669"/>
    <property type="project" value="TreeGrafter"/>
</dbReference>
<dbReference type="EMBL" id="MCGN01000005">
    <property type="protein sequence ID" value="ORY96313.1"/>
    <property type="molecule type" value="Genomic_DNA"/>
</dbReference>
<keyword evidence="1" id="KW-0433">Leucine-rich repeat</keyword>
<gene>
    <name evidence="4" type="ORF">BCR43DRAFT_272042</name>
</gene>
<feature type="compositionally biased region" description="Polar residues" evidence="3">
    <location>
        <begin position="232"/>
        <end position="251"/>
    </location>
</feature>
<dbReference type="InterPro" id="IPR032675">
    <property type="entry name" value="LRR_dom_sf"/>
</dbReference>
<dbReference type="InParanoid" id="A0A1X2HBZ3"/>
<dbReference type="InterPro" id="IPR001611">
    <property type="entry name" value="Leu-rich_rpt"/>
</dbReference>
<protein>
    <recommendedName>
        <fullName evidence="6">L domain-like protein</fullName>
    </recommendedName>
</protein>
<evidence type="ECO:0008006" key="6">
    <source>
        <dbReference type="Google" id="ProtNLM"/>
    </source>
</evidence>
<dbReference type="GO" id="GO:0035591">
    <property type="term" value="F:signaling adaptor activity"/>
    <property type="evidence" value="ECO:0007669"/>
    <property type="project" value="TreeGrafter"/>
</dbReference>
<evidence type="ECO:0000256" key="2">
    <source>
        <dbReference type="ARBA" id="ARBA00022737"/>
    </source>
</evidence>
<accession>A0A1X2HBZ3</accession>
<comment type="caution">
    <text evidence="4">The sequence shown here is derived from an EMBL/GenBank/DDBJ whole genome shotgun (WGS) entry which is preliminary data.</text>
</comment>
<proteinExistence type="predicted"/>
<dbReference type="SMART" id="SM00369">
    <property type="entry name" value="LRR_TYP"/>
    <property type="match status" value="7"/>
</dbReference>
<feature type="compositionally biased region" description="Polar residues" evidence="3">
    <location>
        <begin position="279"/>
        <end position="292"/>
    </location>
</feature>
<name>A0A1X2HBZ3_SYNRA</name>
<organism evidence="4 5">
    <name type="scientific">Syncephalastrum racemosum</name>
    <name type="common">Filamentous fungus</name>
    <dbReference type="NCBI Taxonomy" id="13706"/>
    <lineage>
        <taxon>Eukaryota</taxon>
        <taxon>Fungi</taxon>
        <taxon>Fungi incertae sedis</taxon>
        <taxon>Mucoromycota</taxon>
        <taxon>Mucoromycotina</taxon>
        <taxon>Mucoromycetes</taxon>
        <taxon>Mucorales</taxon>
        <taxon>Syncephalastraceae</taxon>
        <taxon>Syncephalastrum</taxon>
    </lineage>
</organism>
<dbReference type="InterPro" id="IPR052574">
    <property type="entry name" value="CDIRP"/>
</dbReference>
<feature type="region of interest" description="Disordered" evidence="3">
    <location>
        <begin position="105"/>
        <end position="130"/>
    </location>
</feature>
<feature type="region of interest" description="Disordered" evidence="3">
    <location>
        <begin position="1"/>
        <end position="34"/>
    </location>
</feature>
<dbReference type="Pfam" id="PF12799">
    <property type="entry name" value="LRR_4"/>
    <property type="match status" value="1"/>
</dbReference>
<dbReference type="InterPro" id="IPR025875">
    <property type="entry name" value="Leu-rich_rpt_4"/>
</dbReference>
<dbReference type="InterPro" id="IPR003591">
    <property type="entry name" value="Leu-rich_rpt_typical-subtyp"/>
</dbReference>
<dbReference type="PANTHER" id="PTHR47566">
    <property type="match status" value="1"/>
</dbReference>
<dbReference type="PROSITE" id="PS51450">
    <property type="entry name" value="LRR"/>
    <property type="match status" value="5"/>
</dbReference>